<dbReference type="Pfam" id="PF01380">
    <property type="entry name" value="SIS"/>
    <property type="match status" value="1"/>
</dbReference>
<dbReference type="CDD" id="cd05013">
    <property type="entry name" value="SIS_RpiR"/>
    <property type="match status" value="1"/>
</dbReference>
<dbReference type="AlphaFoldDB" id="A0A4R3Z8C8"/>
<dbReference type="GO" id="GO:1901135">
    <property type="term" value="P:carbohydrate derivative metabolic process"/>
    <property type="evidence" value="ECO:0007669"/>
    <property type="project" value="InterPro"/>
</dbReference>
<dbReference type="GO" id="GO:0097367">
    <property type="term" value="F:carbohydrate derivative binding"/>
    <property type="evidence" value="ECO:0007669"/>
    <property type="project" value="InterPro"/>
</dbReference>
<feature type="domain" description="SIS" evidence="5">
    <location>
        <begin position="124"/>
        <end position="265"/>
    </location>
</feature>
<organism evidence="6 7">
    <name type="scientific">Longibaculum muris</name>
    <dbReference type="NCBI Taxonomy" id="1796628"/>
    <lineage>
        <taxon>Bacteria</taxon>
        <taxon>Bacillati</taxon>
        <taxon>Bacillota</taxon>
        <taxon>Erysipelotrichia</taxon>
        <taxon>Erysipelotrichales</taxon>
        <taxon>Coprobacillaceae</taxon>
        <taxon>Longibaculum</taxon>
    </lineage>
</organism>
<keyword evidence="2" id="KW-0238">DNA-binding</keyword>
<evidence type="ECO:0000256" key="1">
    <source>
        <dbReference type="ARBA" id="ARBA00023015"/>
    </source>
</evidence>
<dbReference type="PANTHER" id="PTHR30514">
    <property type="entry name" value="GLUCOKINASE"/>
    <property type="match status" value="1"/>
</dbReference>
<evidence type="ECO:0000313" key="7">
    <source>
        <dbReference type="Proteomes" id="UP000295515"/>
    </source>
</evidence>
<dbReference type="InterPro" id="IPR047640">
    <property type="entry name" value="RpiR-like"/>
</dbReference>
<dbReference type="PANTHER" id="PTHR30514:SF10">
    <property type="entry name" value="MURR_RPIR FAMILY TRANSCRIPTIONAL REGULATOR"/>
    <property type="match status" value="1"/>
</dbReference>
<dbReference type="InterPro" id="IPR035472">
    <property type="entry name" value="RpiR-like_SIS"/>
</dbReference>
<reference evidence="6 7" key="1">
    <citation type="submission" date="2019-03" db="EMBL/GenBank/DDBJ databases">
        <title>Genomic Encyclopedia of Type Strains, Phase IV (KMG-IV): sequencing the most valuable type-strain genomes for metagenomic binning, comparative biology and taxonomic classification.</title>
        <authorList>
            <person name="Goeker M."/>
        </authorList>
    </citation>
    <scope>NUCLEOTIDE SEQUENCE [LARGE SCALE GENOMIC DNA]</scope>
    <source>
        <strain evidence="6 7">DSM 29487</strain>
    </source>
</reference>
<feature type="domain" description="HTH rpiR-type" evidence="4">
    <location>
        <begin position="1"/>
        <end position="75"/>
    </location>
</feature>
<evidence type="ECO:0000313" key="6">
    <source>
        <dbReference type="EMBL" id="TCW02214.1"/>
    </source>
</evidence>
<dbReference type="RefSeq" id="WP_066446498.1">
    <property type="nucleotide sequence ID" value="NZ_JANKBF010000003.1"/>
</dbReference>
<dbReference type="GO" id="GO:0003700">
    <property type="term" value="F:DNA-binding transcription factor activity"/>
    <property type="evidence" value="ECO:0007669"/>
    <property type="project" value="InterPro"/>
</dbReference>
<keyword evidence="3" id="KW-0804">Transcription</keyword>
<dbReference type="InterPro" id="IPR000281">
    <property type="entry name" value="HTH_RpiR"/>
</dbReference>
<comment type="caution">
    <text evidence="6">The sequence shown here is derived from an EMBL/GenBank/DDBJ whole genome shotgun (WGS) entry which is preliminary data.</text>
</comment>
<dbReference type="SUPFAM" id="SSF46689">
    <property type="entry name" value="Homeodomain-like"/>
    <property type="match status" value="1"/>
</dbReference>
<dbReference type="InterPro" id="IPR036388">
    <property type="entry name" value="WH-like_DNA-bd_sf"/>
</dbReference>
<dbReference type="GeneID" id="98914416"/>
<dbReference type="InterPro" id="IPR009057">
    <property type="entry name" value="Homeodomain-like_sf"/>
</dbReference>
<protein>
    <submittedName>
        <fullName evidence="6">RpiR family transcriptional regulator</fullName>
    </submittedName>
</protein>
<proteinExistence type="predicted"/>
<accession>A0A4R3Z8C8</accession>
<dbReference type="GO" id="GO:0003677">
    <property type="term" value="F:DNA binding"/>
    <property type="evidence" value="ECO:0007669"/>
    <property type="project" value="UniProtKB-KW"/>
</dbReference>
<keyword evidence="1" id="KW-0805">Transcription regulation</keyword>
<dbReference type="Gene3D" id="1.10.10.10">
    <property type="entry name" value="Winged helix-like DNA-binding domain superfamily/Winged helix DNA-binding domain"/>
    <property type="match status" value="1"/>
</dbReference>
<evidence type="ECO:0000259" key="5">
    <source>
        <dbReference type="PROSITE" id="PS51464"/>
    </source>
</evidence>
<gene>
    <name evidence="6" type="ORF">EDD60_102179</name>
</gene>
<keyword evidence="7" id="KW-1185">Reference proteome</keyword>
<sequence length="292" mass="33289">MLIEQIVESVKLSDAQQSVIDYILKERGNIKNQTIKEIAKVTYTSTGTIIRLAKKLGYHGFEDFKEDFLKEVHYMDTHFQNIDPNYPFTSQDNMQKISSKVTALAQETLSDTLSLIEHDSLQKAIRLLRNAKHIHLAAISYSLLLGQMFQLDMMRIGVPVHICSIQGEELFVLAIIGKDDCMIFISYSGEIDQLCELAKIVKNKGTSIIVISSLGDNRLKKYADVVLHISTREKLYSKIGGFSNEYSIKLILDILYSQYFALDYETHLKKRIDISQKAEVTRVSSIDILKEK</sequence>
<dbReference type="Proteomes" id="UP000295515">
    <property type="component" value="Unassembled WGS sequence"/>
</dbReference>
<dbReference type="PROSITE" id="PS51464">
    <property type="entry name" value="SIS"/>
    <property type="match status" value="1"/>
</dbReference>
<dbReference type="InterPro" id="IPR046348">
    <property type="entry name" value="SIS_dom_sf"/>
</dbReference>
<dbReference type="Gene3D" id="3.40.50.10490">
    <property type="entry name" value="Glucose-6-phosphate isomerase like protein, domain 1"/>
    <property type="match status" value="1"/>
</dbReference>
<dbReference type="EMBL" id="SMCQ01000002">
    <property type="protein sequence ID" value="TCW02214.1"/>
    <property type="molecule type" value="Genomic_DNA"/>
</dbReference>
<dbReference type="Pfam" id="PF01418">
    <property type="entry name" value="HTH_6"/>
    <property type="match status" value="1"/>
</dbReference>
<evidence type="ECO:0000259" key="4">
    <source>
        <dbReference type="PROSITE" id="PS51071"/>
    </source>
</evidence>
<evidence type="ECO:0000256" key="3">
    <source>
        <dbReference type="ARBA" id="ARBA00023163"/>
    </source>
</evidence>
<dbReference type="SUPFAM" id="SSF53697">
    <property type="entry name" value="SIS domain"/>
    <property type="match status" value="1"/>
</dbReference>
<dbReference type="InterPro" id="IPR001347">
    <property type="entry name" value="SIS_dom"/>
</dbReference>
<evidence type="ECO:0000256" key="2">
    <source>
        <dbReference type="ARBA" id="ARBA00023125"/>
    </source>
</evidence>
<dbReference type="PROSITE" id="PS51071">
    <property type="entry name" value="HTH_RPIR"/>
    <property type="match status" value="1"/>
</dbReference>
<name>A0A4R3Z8C8_9FIRM</name>